<name>A0A392TF06_9FABA</name>
<dbReference type="EMBL" id="LXQA010554967">
    <property type="protein sequence ID" value="MCI58977.1"/>
    <property type="molecule type" value="Genomic_DNA"/>
</dbReference>
<comment type="caution">
    <text evidence="1">The sequence shown here is derived from an EMBL/GenBank/DDBJ whole genome shotgun (WGS) entry which is preliminary data.</text>
</comment>
<reference evidence="1 2" key="1">
    <citation type="journal article" date="2018" name="Front. Plant Sci.">
        <title>Red Clover (Trifolium pratense) and Zigzag Clover (T. medium) - A Picture of Genomic Similarities and Differences.</title>
        <authorList>
            <person name="Dluhosova J."/>
            <person name="Istvanek J."/>
            <person name="Nedelnik J."/>
            <person name="Repkova J."/>
        </authorList>
    </citation>
    <scope>NUCLEOTIDE SEQUENCE [LARGE SCALE GENOMIC DNA]</scope>
    <source>
        <strain evidence="2">cv. 10/8</strain>
        <tissue evidence="1">Leaf</tissue>
    </source>
</reference>
<dbReference type="AlphaFoldDB" id="A0A392TF06"/>
<feature type="non-terminal residue" evidence="1">
    <location>
        <position position="1"/>
    </location>
</feature>
<organism evidence="1 2">
    <name type="scientific">Trifolium medium</name>
    <dbReference type="NCBI Taxonomy" id="97028"/>
    <lineage>
        <taxon>Eukaryota</taxon>
        <taxon>Viridiplantae</taxon>
        <taxon>Streptophyta</taxon>
        <taxon>Embryophyta</taxon>
        <taxon>Tracheophyta</taxon>
        <taxon>Spermatophyta</taxon>
        <taxon>Magnoliopsida</taxon>
        <taxon>eudicotyledons</taxon>
        <taxon>Gunneridae</taxon>
        <taxon>Pentapetalae</taxon>
        <taxon>rosids</taxon>
        <taxon>fabids</taxon>
        <taxon>Fabales</taxon>
        <taxon>Fabaceae</taxon>
        <taxon>Papilionoideae</taxon>
        <taxon>50 kb inversion clade</taxon>
        <taxon>NPAAA clade</taxon>
        <taxon>Hologalegina</taxon>
        <taxon>IRL clade</taxon>
        <taxon>Trifolieae</taxon>
        <taxon>Trifolium</taxon>
    </lineage>
</organism>
<accession>A0A392TF06</accession>
<keyword evidence="2" id="KW-1185">Reference proteome</keyword>
<sequence>GAQKHLARSAVLAVWGGLVPDDSAARS</sequence>
<evidence type="ECO:0000313" key="2">
    <source>
        <dbReference type="Proteomes" id="UP000265520"/>
    </source>
</evidence>
<protein>
    <submittedName>
        <fullName evidence="1">Uncharacterized protein</fullName>
    </submittedName>
</protein>
<dbReference type="Proteomes" id="UP000265520">
    <property type="component" value="Unassembled WGS sequence"/>
</dbReference>
<proteinExistence type="predicted"/>
<evidence type="ECO:0000313" key="1">
    <source>
        <dbReference type="EMBL" id="MCI58977.1"/>
    </source>
</evidence>